<dbReference type="Proteomes" id="UP001548587">
    <property type="component" value="Unassembled WGS sequence"/>
</dbReference>
<feature type="region of interest" description="Disordered" evidence="1">
    <location>
        <begin position="60"/>
        <end position="81"/>
    </location>
</feature>
<organism evidence="3 4">
    <name type="scientific">Burkholderia sola</name>
    <dbReference type="NCBI Taxonomy" id="2843302"/>
    <lineage>
        <taxon>Bacteria</taxon>
        <taxon>Pseudomonadati</taxon>
        <taxon>Pseudomonadota</taxon>
        <taxon>Betaproteobacteria</taxon>
        <taxon>Burkholderiales</taxon>
        <taxon>Burkholderiaceae</taxon>
        <taxon>Burkholderia</taxon>
        <taxon>Burkholderia cepacia complex</taxon>
    </lineage>
</organism>
<proteinExistence type="predicted"/>
<keyword evidence="2" id="KW-0812">Transmembrane</keyword>
<comment type="caution">
    <text evidence="3">The sequence shown here is derived from an EMBL/GenBank/DDBJ whole genome shotgun (WGS) entry which is preliminary data.</text>
</comment>
<keyword evidence="4" id="KW-1185">Reference proteome</keyword>
<feature type="transmembrane region" description="Helical" evidence="2">
    <location>
        <begin position="6"/>
        <end position="23"/>
    </location>
</feature>
<name>A0ABV2CF27_9BURK</name>
<accession>A0ABV2CF27</accession>
<evidence type="ECO:0000313" key="4">
    <source>
        <dbReference type="Proteomes" id="UP001548587"/>
    </source>
</evidence>
<protein>
    <submittedName>
        <fullName evidence="3">Uncharacterized protein</fullName>
    </submittedName>
</protein>
<feature type="compositionally biased region" description="Basic and acidic residues" evidence="1">
    <location>
        <begin position="67"/>
        <end position="81"/>
    </location>
</feature>
<dbReference type="RefSeq" id="WP_209927642.1">
    <property type="nucleotide sequence ID" value="NZ_JBEWCH010000021.1"/>
</dbReference>
<sequence>MIAELVIGFIVGIAIAVPVWIVAQHLGIGRGFHAPRGIDRRDAVPCELVPVALRGRLLPDVGGEEADERHERHERDSEAAR</sequence>
<keyword evidence="2" id="KW-0472">Membrane</keyword>
<evidence type="ECO:0000313" key="3">
    <source>
        <dbReference type="EMBL" id="MET1477712.1"/>
    </source>
</evidence>
<dbReference type="EMBL" id="JBEWCH010000021">
    <property type="protein sequence ID" value="MET1477712.1"/>
    <property type="molecule type" value="Genomic_DNA"/>
</dbReference>
<gene>
    <name evidence="3" type="ORF">ABXL37_26005</name>
</gene>
<reference evidence="3 4" key="1">
    <citation type="submission" date="2024-06" db="EMBL/GenBank/DDBJ databases">
        <title>Burkholderia sola in Mexico.</title>
        <authorList>
            <person name="Estrada P."/>
        </authorList>
    </citation>
    <scope>NUCLEOTIDE SEQUENCE [LARGE SCALE GENOMIC DNA]</scope>
    <source>
        <strain evidence="3 4">CpTa8-5</strain>
    </source>
</reference>
<keyword evidence="2" id="KW-1133">Transmembrane helix</keyword>
<evidence type="ECO:0000256" key="2">
    <source>
        <dbReference type="SAM" id="Phobius"/>
    </source>
</evidence>
<evidence type="ECO:0000256" key="1">
    <source>
        <dbReference type="SAM" id="MobiDB-lite"/>
    </source>
</evidence>